<dbReference type="KEGG" id="taa:NMY3_00575"/>
<dbReference type="Gene3D" id="2.60.40.420">
    <property type="entry name" value="Cupredoxins - blue copper proteins"/>
    <property type="match status" value="1"/>
</dbReference>
<evidence type="ECO:0000256" key="1">
    <source>
        <dbReference type="ARBA" id="ARBA00022723"/>
    </source>
</evidence>
<dbReference type="SUPFAM" id="SSF49503">
    <property type="entry name" value="Cupredoxins"/>
    <property type="match status" value="1"/>
</dbReference>
<dbReference type="PANTHER" id="PTHR36507:SF1">
    <property type="entry name" value="BLL1555 PROTEIN"/>
    <property type="match status" value="1"/>
</dbReference>
<dbReference type="Pfam" id="PF00127">
    <property type="entry name" value="Copper-bind"/>
    <property type="match status" value="1"/>
</dbReference>
<dbReference type="InterPro" id="IPR052721">
    <property type="entry name" value="ET_Amicyanin"/>
</dbReference>
<keyword evidence="3" id="KW-0472">Membrane</keyword>
<keyword evidence="6" id="KW-1185">Reference proteome</keyword>
<dbReference type="OrthoDB" id="11836at2157"/>
<dbReference type="GeneID" id="60420736"/>
<dbReference type="InterPro" id="IPR000923">
    <property type="entry name" value="BlueCu_1"/>
</dbReference>
<reference evidence="6" key="1">
    <citation type="submission" date="2015-10" db="EMBL/GenBank/DDBJ databases">
        <title>Niche specialization of a soil ammonia-oxidizing archaeon, Candidatus Nitrosocosmicus oleophilus.</title>
        <authorList>
            <person name="Jung M.-Y."/>
            <person name="Rhee S.-K."/>
        </authorList>
    </citation>
    <scope>NUCLEOTIDE SEQUENCE [LARGE SCALE GENOMIC DNA]</scope>
    <source>
        <strain evidence="6">MY3</strain>
    </source>
</reference>
<evidence type="ECO:0000313" key="6">
    <source>
        <dbReference type="Proteomes" id="UP000058925"/>
    </source>
</evidence>
<protein>
    <submittedName>
        <fullName evidence="5">Plastocyanin</fullName>
    </submittedName>
</protein>
<organism evidence="5 6">
    <name type="scientific">Candidatus Nitrosocosmicus oleophilus</name>
    <dbReference type="NCBI Taxonomy" id="1353260"/>
    <lineage>
        <taxon>Archaea</taxon>
        <taxon>Nitrososphaerota</taxon>
        <taxon>Nitrososphaeria</taxon>
        <taxon>Nitrososphaerales</taxon>
        <taxon>Nitrososphaeraceae</taxon>
        <taxon>Candidatus Nitrosocosmicus</taxon>
    </lineage>
</organism>
<dbReference type="RefSeq" id="WP_196817384.1">
    <property type="nucleotide sequence ID" value="NZ_CP012850.1"/>
</dbReference>
<dbReference type="AlphaFoldDB" id="A0A654LUC2"/>
<keyword evidence="3" id="KW-0812">Transmembrane</keyword>
<dbReference type="GO" id="GO:0005507">
    <property type="term" value="F:copper ion binding"/>
    <property type="evidence" value="ECO:0007669"/>
    <property type="project" value="InterPro"/>
</dbReference>
<keyword evidence="3" id="KW-1133">Transmembrane helix</keyword>
<feature type="domain" description="Blue (type 1) copper" evidence="4">
    <location>
        <begin position="63"/>
        <end position="149"/>
    </location>
</feature>
<keyword evidence="2" id="KW-0186">Copper</keyword>
<evidence type="ECO:0000313" key="5">
    <source>
        <dbReference type="EMBL" id="ALI34785.1"/>
    </source>
</evidence>
<accession>A0A654LUC2</accession>
<name>A0A654LUC2_9ARCH</name>
<dbReference type="Proteomes" id="UP000058925">
    <property type="component" value="Chromosome"/>
</dbReference>
<dbReference type="EMBL" id="CP012850">
    <property type="protein sequence ID" value="ALI34785.1"/>
    <property type="molecule type" value="Genomic_DNA"/>
</dbReference>
<keyword evidence="1" id="KW-0479">Metal-binding</keyword>
<evidence type="ECO:0000259" key="4">
    <source>
        <dbReference type="Pfam" id="PF00127"/>
    </source>
</evidence>
<feature type="transmembrane region" description="Helical" evidence="3">
    <location>
        <begin position="299"/>
        <end position="321"/>
    </location>
</feature>
<dbReference type="InterPro" id="IPR008972">
    <property type="entry name" value="Cupredoxin"/>
</dbReference>
<evidence type="ECO:0000256" key="2">
    <source>
        <dbReference type="ARBA" id="ARBA00023008"/>
    </source>
</evidence>
<dbReference type="PANTHER" id="PTHR36507">
    <property type="entry name" value="BLL1555 PROTEIN"/>
    <property type="match status" value="1"/>
</dbReference>
<proteinExistence type="predicted"/>
<gene>
    <name evidence="5" type="primary">petE_2</name>
    <name evidence="5" type="ORF">NMY3_00575</name>
</gene>
<evidence type="ECO:0000256" key="3">
    <source>
        <dbReference type="SAM" id="Phobius"/>
    </source>
</evidence>
<sequence>MTIFKVLFTFLLLYSIFYVYSNIELLSFLSAQAQRSNQTIVTIPKGSANPEVDITNLTPKQWYDPTEISVDVNDTIVWTNNDTEPHTVTSGTGGGLNSLLSNSRGEPDGLFDSGLFDPKGTTSIKFNQSGTYHYFCTIHPWMEGIIHVQDNNMNIPSYAVDESQKKINDFPLYNFTDDSKVEIGLSWTPTSIITNEPIHFIMDFFEYPANTRMHLWPYNFVILQNNTELFRTSGIAQIGSSSQTYAFSSTGPTIIKVESADNKSAFVQFGTFVYENPYNTTSEFQNVSNSFSHLSPLTLVYFVYIIIIVLPLAVTAVVILYKKKKI</sequence>
<dbReference type="GO" id="GO:0009055">
    <property type="term" value="F:electron transfer activity"/>
    <property type="evidence" value="ECO:0007669"/>
    <property type="project" value="InterPro"/>
</dbReference>